<accession>A0ABV5F5Q4</accession>
<evidence type="ECO:0000313" key="3">
    <source>
        <dbReference type="Proteomes" id="UP001589605"/>
    </source>
</evidence>
<dbReference type="Proteomes" id="UP001589605">
    <property type="component" value="Unassembled WGS sequence"/>
</dbReference>
<name>A0ABV5F5Q4_9FLAO</name>
<keyword evidence="1" id="KW-0175">Coiled coil</keyword>
<dbReference type="RefSeq" id="WP_382384410.1">
    <property type="nucleotide sequence ID" value="NZ_JBHMEZ010000031.1"/>
</dbReference>
<protein>
    <submittedName>
        <fullName evidence="2">Uncharacterized protein</fullName>
    </submittedName>
</protein>
<evidence type="ECO:0000313" key="2">
    <source>
        <dbReference type="EMBL" id="MFB9054772.1"/>
    </source>
</evidence>
<feature type="coiled-coil region" evidence="1">
    <location>
        <begin position="228"/>
        <end position="255"/>
    </location>
</feature>
<gene>
    <name evidence="2" type="ORF">ACFFVB_16905</name>
</gene>
<evidence type="ECO:0000256" key="1">
    <source>
        <dbReference type="SAM" id="Coils"/>
    </source>
</evidence>
<keyword evidence="3" id="KW-1185">Reference proteome</keyword>
<sequence length="264" mass="30859">MRDSNPQHSDTLSSSSLKSSLKSTFKDGTKVNRIYENLKKGKLDLLIPEHLGEPMNSTHMKYLLPAQKHITLSLKHCRPIIEQQKNDLSHRVDSDSRPDILTMHKIKIPTGYTPKKVFLSYQIYTDAEESVQINFKVGKLCKHIKPSVDAKKTKLEETHITDKNQTLFEGSLEFNLDDDTQDAKLSSTFLNEDNEIPFSLFVHESTHHLFHISIACDLEKTTFKNWPINTYRKLKDDYKIQRDEYEKKFREQQQQDEHSLLDWL</sequence>
<organism evidence="2 3">
    <name type="scientific">Formosa undariae</name>
    <dbReference type="NCBI Taxonomy" id="1325436"/>
    <lineage>
        <taxon>Bacteria</taxon>
        <taxon>Pseudomonadati</taxon>
        <taxon>Bacteroidota</taxon>
        <taxon>Flavobacteriia</taxon>
        <taxon>Flavobacteriales</taxon>
        <taxon>Flavobacteriaceae</taxon>
        <taxon>Formosa</taxon>
    </lineage>
</organism>
<comment type="caution">
    <text evidence="2">The sequence shown here is derived from an EMBL/GenBank/DDBJ whole genome shotgun (WGS) entry which is preliminary data.</text>
</comment>
<dbReference type="EMBL" id="JBHMEZ010000031">
    <property type="protein sequence ID" value="MFB9054772.1"/>
    <property type="molecule type" value="Genomic_DNA"/>
</dbReference>
<proteinExistence type="predicted"/>
<reference evidence="2 3" key="1">
    <citation type="submission" date="2024-09" db="EMBL/GenBank/DDBJ databases">
        <authorList>
            <person name="Sun Q."/>
            <person name="Mori K."/>
        </authorList>
    </citation>
    <scope>NUCLEOTIDE SEQUENCE [LARGE SCALE GENOMIC DNA]</scope>
    <source>
        <strain evidence="2 3">CECT 8286</strain>
    </source>
</reference>